<dbReference type="EMBL" id="QUNR01000001">
    <property type="protein sequence ID" value="REH40483.1"/>
    <property type="molecule type" value="Genomic_DNA"/>
</dbReference>
<sequence>MASAEQKRHPATVSELYMTLPSDSAAPSRVFGITPSAEKRVSVHVITGFLGAGKTTVISRWLAEKPRHERWAIVVNEFGQIGIDHAAWAGSEVMIQEVAGGCICCLQNMPLQLALGAITSRGDIDRLIIEPTGLGHPTQIIETLQAPHWQAYLALAATVCVLDARMLSDARVRAHETFMAQVAVADALLFSKADVLTASERATAEAYASGLVEPKAMVAFVGPEHSGIEALKMAPRAPRQQRRSLLHRPLAALSVADSESAAETRAQAAAHAKVPPYHYHEAAQGHFIGGWILPADWLFRHDDLLTELMSWRDAERVKGVFHTDKGWVFFNATAVDLAVRSSEYRSDNRVEVISAADTDWAAREQCLLACLAEASTAQPAHHHEQ</sequence>
<feature type="domain" description="CobW/HypB/UreG nucleotide-binding" evidence="1">
    <location>
        <begin position="43"/>
        <end position="206"/>
    </location>
</feature>
<comment type="caution">
    <text evidence="2">The sequence shown here is derived from an EMBL/GenBank/DDBJ whole genome shotgun (WGS) entry which is preliminary data.</text>
</comment>
<dbReference type="InterPro" id="IPR051316">
    <property type="entry name" value="Zinc-reg_GTPase_activator"/>
</dbReference>
<accession>A0A3E0HA35</accession>
<dbReference type="GO" id="GO:0005737">
    <property type="term" value="C:cytoplasm"/>
    <property type="evidence" value="ECO:0007669"/>
    <property type="project" value="TreeGrafter"/>
</dbReference>
<keyword evidence="3" id="KW-1185">Reference proteome</keyword>
<organism evidence="2 3">
    <name type="scientific">Paraperlucidibaca baekdonensis</name>
    <dbReference type="NCBI Taxonomy" id="748120"/>
    <lineage>
        <taxon>Bacteria</taxon>
        <taxon>Pseudomonadati</taxon>
        <taxon>Pseudomonadota</taxon>
        <taxon>Gammaproteobacteria</taxon>
        <taxon>Moraxellales</taxon>
        <taxon>Moraxellaceae</taxon>
        <taxon>Paraperlucidibaca</taxon>
    </lineage>
</organism>
<dbReference type="CDD" id="cd03112">
    <property type="entry name" value="CobW-like"/>
    <property type="match status" value="1"/>
</dbReference>
<dbReference type="InterPro" id="IPR003495">
    <property type="entry name" value="CobW/HypB/UreG_nucleotide-bd"/>
</dbReference>
<dbReference type="SUPFAM" id="SSF52540">
    <property type="entry name" value="P-loop containing nucleoside triphosphate hydrolases"/>
    <property type="match status" value="1"/>
</dbReference>
<proteinExistence type="predicted"/>
<evidence type="ECO:0000313" key="3">
    <source>
        <dbReference type="Proteomes" id="UP000256774"/>
    </source>
</evidence>
<protein>
    <submittedName>
        <fullName evidence="2">G3E family GTPase</fullName>
    </submittedName>
</protein>
<dbReference type="AlphaFoldDB" id="A0A3E0HA35"/>
<dbReference type="Gene3D" id="3.40.50.300">
    <property type="entry name" value="P-loop containing nucleotide triphosphate hydrolases"/>
    <property type="match status" value="1"/>
</dbReference>
<dbReference type="Proteomes" id="UP000256774">
    <property type="component" value="Unassembled WGS sequence"/>
</dbReference>
<gene>
    <name evidence="2" type="ORF">DFR26_0684</name>
</gene>
<dbReference type="Pfam" id="PF02492">
    <property type="entry name" value="cobW"/>
    <property type="match status" value="1"/>
</dbReference>
<evidence type="ECO:0000259" key="1">
    <source>
        <dbReference type="Pfam" id="PF02492"/>
    </source>
</evidence>
<evidence type="ECO:0000313" key="2">
    <source>
        <dbReference type="EMBL" id="REH40483.1"/>
    </source>
</evidence>
<dbReference type="InterPro" id="IPR027417">
    <property type="entry name" value="P-loop_NTPase"/>
</dbReference>
<dbReference type="PANTHER" id="PTHR13748:SF46">
    <property type="entry name" value="ZINC CHAPERONE YEIR"/>
    <property type="match status" value="1"/>
</dbReference>
<reference evidence="2 3" key="1">
    <citation type="submission" date="2018-08" db="EMBL/GenBank/DDBJ databases">
        <title>Genomic Encyclopedia of Type Strains, Phase IV (KMG-IV): sequencing the most valuable type-strain genomes for metagenomic binning, comparative biology and taxonomic classification.</title>
        <authorList>
            <person name="Goeker M."/>
        </authorList>
    </citation>
    <scope>NUCLEOTIDE SEQUENCE [LARGE SCALE GENOMIC DNA]</scope>
    <source>
        <strain evidence="2 3">DSM 26022</strain>
    </source>
</reference>
<name>A0A3E0HA35_9GAMM</name>
<dbReference type="OrthoDB" id="9808822at2"/>
<dbReference type="PANTHER" id="PTHR13748">
    <property type="entry name" value="COBW-RELATED"/>
    <property type="match status" value="1"/>
</dbReference>